<accession>A0A6C0AYU8</accession>
<evidence type="ECO:0000313" key="2">
    <source>
        <dbReference type="EMBL" id="QHS84375.1"/>
    </source>
</evidence>
<reference evidence="2" key="1">
    <citation type="journal article" date="2020" name="Nature">
        <title>Giant virus diversity and host interactions through global metagenomics.</title>
        <authorList>
            <person name="Schulz F."/>
            <person name="Roux S."/>
            <person name="Paez-Espino D."/>
            <person name="Jungbluth S."/>
            <person name="Walsh D.A."/>
            <person name="Denef V.J."/>
            <person name="McMahon K.D."/>
            <person name="Konstantinidis K.T."/>
            <person name="Eloe-Fadrosh E.A."/>
            <person name="Kyrpides N.C."/>
            <person name="Woyke T."/>
        </authorList>
    </citation>
    <scope>NUCLEOTIDE SEQUENCE</scope>
    <source>
        <strain evidence="2">GVMAG-S-ERX556022-25</strain>
    </source>
</reference>
<dbReference type="NCBIfam" id="TIGR01444">
    <property type="entry name" value="fkbM_fam"/>
    <property type="match status" value="1"/>
</dbReference>
<name>A0A6C0AYU8_9ZZZZ</name>
<dbReference type="SUPFAM" id="SSF53335">
    <property type="entry name" value="S-adenosyl-L-methionine-dependent methyltransferases"/>
    <property type="match status" value="1"/>
</dbReference>
<dbReference type="InterPro" id="IPR029063">
    <property type="entry name" value="SAM-dependent_MTases_sf"/>
</dbReference>
<organism evidence="2">
    <name type="scientific">viral metagenome</name>
    <dbReference type="NCBI Taxonomy" id="1070528"/>
    <lineage>
        <taxon>unclassified sequences</taxon>
        <taxon>metagenomes</taxon>
        <taxon>organismal metagenomes</taxon>
    </lineage>
</organism>
<protein>
    <recommendedName>
        <fullName evidence="1">Methyltransferase FkbM domain-containing protein</fullName>
    </recommendedName>
</protein>
<dbReference type="Pfam" id="PF05050">
    <property type="entry name" value="Methyltransf_21"/>
    <property type="match status" value="1"/>
</dbReference>
<dbReference type="AlphaFoldDB" id="A0A6C0AYU8"/>
<dbReference type="EMBL" id="MN738808">
    <property type="protein sequence ID" value="QHS84375.1"/>
    <property type="molecule type" value="Genomic_DNA"/>
</dbReference>
<sequence>MKNILYNNTKLYIPERYYNNNLLDRFRETRYEKEESKIVSNYFNQTDNVLEIGSCLGYVTSLLSKKVNSVITIEANPELKESLKLCISNNDLNNVIFFNSYISNTEEYIDFQTYDNIVAGSGDREDKEINNVRGWGHTQKIYTIKPTKLLDIPNINSINAMVLDIEGGELKFFEENKDFINKNIKKICIELHGHLMKDKNFDNKCLKILNDMQFKIIKKYGISYYLKK</sequence>
<dbReference type="Gene3D" id="3.40.50.150">
    <property type="entry name" value="Vaccinia Virus protein VP39"/>
    <property type="match status" value="1"/>
</dbReference>
<feature type="domain" description="Methyltransferase FkbM" evidence="1">
    <location>
        <begin position="63"/>
        <end position="215"/>
    </location>
</feature>
<proteinExistence type="predicted"/>
<dbReference type="InterPro" id="IPR006342">
    <property type="entry name" value="FkbM_mtfrase"/>
</dbReference>
<evidence type="ECO:0000259" key="1">
    <source>
        <dbReference type="Pfam" id="PF05050"/>
    </source>
</evidence>